<dbReference type="AlphaFoldDB" id="Q1R051"/>
<protein>
    <submittedName>
        <fullName evidence="2">Uncharacterized protein</fullName>
    </submittedName>
</protein>
<keyword evidence="1" id="KW-0472">Membrane</keyword>
<keyword evidence="1" id="KW-0812">Transmembrane</keyword>
<evidence type="ECO:0000313" key="2">
    <source>
        <dbReference type="EMBL" id="ABE57907.1"/>
    </source>
</evidence>
<keyword evidence="3" id="KW-1185">Reference proteome</keyword>
<dbReference type="HOGENOM" id="CLU_2153861_0_0_6"/>
<dbReference type="Proteomes" id="UP000000239">
    <property type="component" value="Chromosome"/>
</dbReference>
<accession>Q1R051</accession>
<proteinExistence type="predicted"/>
<dbReference type="STRING" id="290398.Csal_0545"/>
<reference evidence="2 3" key="1">
    <citation type="journal article" date="2011" name="Stand. Genomic Sci.">
        <title>Complete genome sequence of the halophilic and highly halotolerant Chromohalobacter salexigens type strain (1H11(T)).</title>
        <authorList>
            <person name="Copeland A."/>
            <person name="O'Connor K."/>
            <person name="Lucas S."/>
            <person name="Lapidus A."/>
            <person name="Berry K.W."/>
            <person name="Detter J.C."/>
            <person name="Del Rio T.G."/>
            <person name="Hammon N."/>
            <person name="Dalin E."/>
            <person name="Tice H."/>
            <person name="Pitluck S."/>
            <person name="Bruce D."/>
            <person name="Goodwin L."/>
            <person name="Han C."/>
            <person name="Tapia R."/>
            <person name="Saunders E."/>
            <person name="Schmutz J."/>
            <person name="Brettin T."/>
            <person name="Larimer F."/>
            <person name="Land M."/>
            <person name="Hauser L."/>
            <person name="Vargas C."/>
            <person name="Nieto J.J."/>
            <person name="Kyrpides N.C."/>
            <person name="Ivanova N."/>
            <person name="Goker M."/>
            <person name="Klenk H.P."/>
            <person name="Csonka L.N."/>
            <person name="Woyke T."/>
        </authorList>
    </citation>
    <scope>NUCLEOTIDE SEQUENCE [LARGE SCALE GENOMIC DNA]</scope>
    <source>
        <strain evidence="3">ATCC BAA-138 / DSM 3043 / CIP 106854 / NCIMB 13768 / 1H11</strain>
    </source>
</reference>
<dbReference type="EMBL" id="CP000285">
    <property type="protein sequence ID" value="ABE57907.1"/>
    <property type="molecule type" value="Genomic_DNA"/>
</dbReference>
<evidence type="ECO:0000256" key="1">
    <source>
        <dbReference type="SAM" id="Phobius"/>
    </source>
</evidence>
<feature type="transmembrane region" description="Helical" evidence="1">
    <location>
        <begin position="92"/>
        <end position="110"/>
    </location>
</feature>
<dbReference type="OrthoDB" id="9908043at2"/>
<organism evidence="2 3">
    <name type="scientific">Chromohalobacter israelensis (strain ATCC BAA-138 / DSM 3043 / CIP 106854 / NCIMB 13768 / 1H11)</name>
    <name type="common">Chromohalobacter salexigens</name>
    <dbReference type="NCBI Taxonomy" id="290398"/>
    <lineage>
        <taxon>Bacteria</taxon>
        <taxon>Pseudomonadati</taxon>
        <taxon>Pseudomonadota</taxon>
        <taxon>Gammaproteobacteria</taxon>
        <taxon>Oceanospirillales</taxon>
        <taxon>Halomonadaceae</taxon>
        <taxon>Chromohalobacter</taxon>
    </lineage>
</organism>
<dbReference type="KEGG" id="csa:Csal_0545"/>
<keyword evidence="1" id="KW-1133">Transmembrane helix</keyword>
<name>Q1R051_CHRI1</name>
<dbReference type="GeneID" id="95333302"/>
<sequence>MSTFIRRLTAVSPARNGMSSLLHGMRRAGASLALAFASLALMSQGPVIALLVIFALGTGLLGRACRPGDGETLPASESCGGRPWADALNGETLATLGMASAATLVVLFLLH</sequence>
<evidence type="ECO:0000313" key="3">
    <source>
        <dbReference type="Proteomes" id="UP000000239"/>
    </source>
</evidence>
<dbReference type="RefSeq" id="WP_011505853.1">
    <property type="nucleotide sequence ID" value="NC_007963.1"/>
</dbReference>
<gene>
    <name evidence="2" type="ordered locus">Csal_0545</name>
</gene>